<dbReference type="InterPro" id="IPR050237">
    <property type="entry name" value="ATP-dep_AMP-bd_enzyme"/>
</dbReference>
<dbReference type="InterPro" id="IPR042099">
    <property type="entry name" value="ANL_N_sf"/>
</dbReference>
<accession>A0ABN1HZD5</accession>
<organism evidence="2 3">
    <name type="scientific">Sphingomonas insulae</name>
    <dbReference type="NCBI Taxonomy" id="424800"/>
    <lineage>
        <taxon>Bacteria</taxon>
        <taxon>Pseudomonadati</taxon>
        <taxon>Pseudomonadota</taxon>
        <taxon>Alphaproteobacteria</taxon>
        <taxon>Sphingomonadales</taxon>
        <taxon>Sphingomonadaceae</taxon>
        <taxon>Sphingomonas</taxon>
    </lineage>
</organism>
<sequence>MTSAPSRTVLRQIACAVVAAEVRRQRGRDLPMPHDWPETMAIGDEGLGLDSLEQMGALGALAEAFDLDEASPGKEPPQTVGAWIDWIMQRHATGDGRITVTTSGSTGLPVPCTHAMSELVMEARDLAKLCLGRRRVVTLVPAHHLYGIIWTAILPAILNVPVVVRQAGAALDLLPGDLVVAVPDQWRAIARLTRCLPDDIVGVSSAAPLPDAQAGDLLAAGLARLIDIYGSSETGGIAVREWPATAYQLLHRWHLSEHEGDWQILDEKGARHALPDHIERVGDRRIRPIGRRDGAVQVGGHNVWLGRVADVLCRIEGVAEIAVRVGSNGRLKAFIVPDAQHDEAELLNALERAAADRLSVAERPRNWRFGPALPRNAMGKLEDWA</sequence>
<dbReference type="Gene3D" id="3.30.300.30">
    <property type="match status" value="1"/>
</dbReference>
<dbReference type="PANTHER" id="PTHR43767:SF1">
    <property type="entry name" value="NONRIBOSOMAL PEPTIDE SYNTHASE PES1 (EUROFUNG)-RELATED"/>
    <property type="match status" value="1"/>
</dbReference>
<keyword evidence="3" id="KW-1185">Reference proteome</keyword>
<name>A0ABN1HZD5_9SPHN</name>
<dbReference type="InterPro" id="IPR045851">
    <property type="entry name" value="AMP-bd_C_sf"/>
</dbReference>
<dbReference type="InterPro" id="IPR000873">
    <property type="entry name" value="AMP-dep_synth/lig_dom"/>
</dbReference>
<dbReference type="PANTHER" id="PTHR43767">
    <property type="entry name" value="LONG-CHAIN-FATTY-ACID--COA LIGASE"/>
    <property type="match status" value="1"/>
</dbReference>
<dbReference type="Pfam" id="PF00501">
    <property type="entry name" value="AMP-binding"/>
    <property type="match status" value="1"/>
</dbReference>
<comment type="caution">
    <text evidence="2">The sequence shown here is derived from an EMBL/GenBank/DDBJ whole genome shotgun (WGS) entry which is preliminary data.</text>
</comment>
<proteinExistence type="predicted"/>
<evidence type="ECO:0000313" key="2">
    <source>
        <dbReference type="EMBL" id="GAA0675579.1"/>
    </source>
</evidence>
<dbReference type="Proteomes" id="UP001500238">
    <property type="component" value="Unassembled WGS sequence"/>
</dbReference>
<dbReference type="SUPFAM" id="SSF56801">
    <property type="entry name" value="Acetyl-CoA synthetase-like"/>
    <property type="match status" value="1"/>
</dbReference>
<dbReference type="RefSeq" id="WP_163956589.1">
    <property type="nucleotide sequence ID" value="NZ_BAAAES010000011.1"/>
</dbReference>
<dbReference type="EMBL" id="BAAAES010000011">
    <property type="protein sequence ID" value="GAA0675579.1"/>
    <property type="molecule type" value="Genomic_DNA"/>
</dbReference>
<protein>
    <recommendedName>
        <fullName evidence="1">AMP-dependent synthetase/ligase domain-containing protein</fullName>
    </recommendedName>
</protein>
<evidence type="ECO:0000313" key="3">
    <source>
        <dbReference type="Proteomes" id="UP001500238"/>
    </source>
</evidence>
<dbReference type="Gene3D" id="3.40.50.12780">
    <property type="entry name" value="N-terminal domain of ligase-like"/>
    <property type="match status" value="1"/>
</dbReference>
<reference evidence="2 3" key="1">
    <citation type="journal article" date="2019" name="Int. J. Syst. Evol. Microbiol.">
        <title>The Global Catalogue of Microorganisms (GCM) 10K type strain sequencing project: providing services to taxonomists for standard genome sequencing and annotation.</title>
        <authorList>
            <consortium name="The Broad Institute Genomics Platform"/>
            <consortium name="The Broad Institute Genome Sequencing Center for Infectious Disease"/>
            <person name="Wu L."/>
            <person name="Ma J."/>
        </authorList>
    </citation>
    <scope>NUCLEOTIDE SEQUENCE [LARGE SCALE GENOMIC DNA]</scope>
    <source>
        <strain evidence="2 3">JCM 14603</strain>
    </source>
</reference>
<evidence type="ECO:0000259" key="1">
    <source>
        <dbReference type="Pfam" id="PF00501"/>
    </source>
</evidence>
<gene>
    <name evidence="2" type="ORF">GCM10009102_29840</name>
</gene>
<feature type="domain" description="AMP-dependent synthetase/ligase" evidence="1">
    <location>
        <begin position="102"/>
        <end position="241"/>
    </location>
</feature>